<evidence type="ECO:0000313" key="6">
    <source>
        <dbReference type="EMBL" id="JAT09698.1"/>
    </source>
</evidence>
<feature type="non-terminal residue" evidence="6">
    <location>
        <position position="1"/>
    </location>
</feature>
<proteinExistence type="predicted"/>
<dbReference type="Pfam" id="PF13520">
    <property type="entry name" value="AA_permease_2"/>
    <property type="match status" value="1"/>
</dbReference>
<keyword evidence="2 5" id="KW-0812">Transmembrane</keyword>
<dbReference type="AlphaFoldDB" id="A0A1B6KE14"/>
<dbReference type="InterPro" id="IPR050598">
    <property type="entry name" value="AminoAcid_Transporter"/>
</dbReference>
<sequence length="198" mass="22541">SDFAEKMFGQKGCIIASVTISLCLLLSIMCGTFYFSRMGYVAAREGHIAEILCCIHKDTRTPVPAVVVQVVLSLCWFLAGEDLALLIDMFSFFSWLTYGASMVALFVLRRKFPDAYRPFRVPSAIVVIVAVISLALVIMSLMLAGLQLILIAAVCISVNIILYYIFIYRAFRVKYFEKWQRNMQIWFQLESPRDDFKS</sequence>
<comment type="subcellular location">
    <subcellularLocation>
        <location evidence="1">Membrane</location>
        <topology evidence="1">Multi-pass membrane protein</topology>
    </subcellularLocation>
</comment>
<gene>
    <name evidence="6" type="ORF">g.54186</name>
</gene>
<evidence type="ECO:0000256" key="5">
    <source>
        <dbReference type="SAM" id="Phobius"/>
    </source>
</evidence>
<evidence type="ECO:0008006" key="7">
    <source>
        <dbReference type="Google" id="ProtNLM"/>
    </source>
</evidence>
<feature type="transmembrane region" description="Helical" evidence="5">
    <location>
        <begin position="85"/>
        <end position="107"/>
    </location>
</feature>
<reference evidence="6" key="1">
    <citation type="submission" date="2015-11" db="EMBL/GenBank/DDBJ databases">
        <title>De novo transcriptome assembly of four potential Pierce s Disease insect vectors from Arizona vineyards.</title>
        <authorList>
            <person name="Tassone E.E."/>
        </authorList>
    </citation>
    <scope>NUCLEOTIDE SEQUENCE</scope>
</reference>
<name>A0A1B6KE14_9HEMI</name>
<feature type="transmembrane region" description="Helical" evidence="5">
    <location>
        <begin position="14"/>
        <end position="35"/>
    </location>
</feature>
<evidence type="ECO:0000256" key="3">
    <source>
        <dbReference type="ARBA" id="ARBA00022989"/>
    </source>
</evidence>
<evidence type="ECO:0000256" key="2">
    <source>
        <dbReference type="ARBA" id="ARBA00022692"/>
    </source>
</evidence>
<accession>A0A1B6KE14</accession>
<keyword evidence="4 5" id="KW-0472">Membrane</keyword>
<feature type="transmembrane region" description="Helical" evidence="5">
    <location>
        <begin position="148"/>
        <end position="171"/>
    </location>
</feature>
<evidence type="ECO:0000256" key="4">
    <source>
        <dbReference type="ARBA" id="ARBA00023136"/>
    </source>
</evidence>
<dbReference type="GO" id="GO:0015179">
    <property type="term" value="F:L-amino acid transmembrane transporter activity"/>
    <property type="evidence" value="ECO:0007669"/>
    <property type="project" value="TreeGrafter"/>
</dbReference>
<protein>
    <recommendedName>
        <fullName evidence="7">Amino acid permease/ SLC12A domain-containing protein</fullName>
    </recommendedName>
</protein>
<keyword evidence="3 5" id="KW-1133">Transmembrane helix</keyword>
<dbReference type="EMBL" id="GEBQ01030279">
    <property type="protein sequence ID" value="JAT09698.1"/>
    <property type="molecule type" value="Transcribed_RNA"/>
</dbReference>
<dbReference type="GO" id="GO:0016020">
    <property type="term" value="C:membrane"/>
    <property type="evidence" value="ECO:0007669"/>
    <property type="project" value="UniProtKB-SubCell"/>
</dbReference>
<organism evidence="6">
    <name type="scientific">Graphocephala atropunctata</name>
    <dbReference type="NCBI Taxonomy" id="36148"/>
    <lineage>
        <taxon>Eukaryota</taxon>
        <taxon>Metazoa</taxon>
        <taxon>Ecdysozoa</taxon>
        <taxon>Arthropoda</taxon>
        <taxon>Hexapoda</taxon>
        <taxon>Insecta</taxon>
        <taxon>Pterygota</taxon>
        <taxon>Neoptera</taxon>
        <taxon>Paraneoptera</taxon>
        <taxon>Hemiptera</taxon>
        <taxon>Auchenorrhyncha</taxon>
        <taxon>Membracoidea</taxon>
        <taxon>Cicadellidae</taxon>
        <taxon>Cicadellinae</taxon>
        <taxon>Cicadellini</taxon>
        <taxon>Graphocephala</taxon>
    </lineage>
</organism>
<dbReference type="Gene3D" id="1.20.1740.10">
    <property type="entry name" value="Amino acid/polyamine transporter I"/>
    <property type="match status" value="1"/>
</dbReference>
<dbReference type="PANTHER" id="PTHR11785">
    <property type="entry name" value="AMINO ACID TRANSPORTER"/>
    <property type="match status" value="1"/>
</dbReference>
<evidence type="ECO:0000256" key="1">
    <source>
        <dbReference type="ARBA" id="ARBA00004141"/>
    </source>
</evidence>
<dbReference type="InterPro" id="IPR002293">
    <property type="entry name" value="AA/rel_permease1"/>
</dbReference>
<dbReference type="PANTHER" id="PTHR11785:SF512">
    <property type="entry name" value="SOBREMESA, ISOFORM B"/>
    <property type="match status" value="1"/>
</dbReference>
<feature type="transmembrane region" description="Helical" evidence="5">
    <location>
        <begin position="119"/>
        <end position="142"/>
    </location>
</feature>